<evidence type="ECO:0000313" key="3">
    <source>
        <dbReference type="Proteomes" id="UP001446871"/>
    </source>
</evidence>
<dbReference type="EMBL" id="JAQQWM010000006">
    <property type="protein sequence ID" value="KAK8059800.1"/>
    <property type="molecule type" value="Genomic_DNA"/>
</dbReference>
<comment type="caution">
    <text evidence="2">The sequence shown here is derived from an EMBL/GenBank/DDBJ whole genome shotgun (WGS) entry which is preliminary data.</text>
</comment>
<name>A0ABR1ULL3_9PEZI</name>
<evidence type="ECO:0000313" key="2">
    <source>
        <dbReference type="EMBL" id="KAK8059800.1"/>
    </source>
</evidence>
<feature type="compositionally biased region" description="Basic and acidic residues" evidence="1">
    <location>
        <begin position="135"/>
        <end position="147"/>
    </location>
</feature>
<feature type="compositionally biased region" description="Basic and acidic residues" evidence="1">
    <location>
        <begin position="236"/>
        <end position="245"/>
    </location>
</feature>
<keyword evidence="3" id="KW-1185">Reference proteome</keyword>
<dbReference type="Proteomes" id="UP001446871">
    <property type="component" value="Unassembled WGS sequence"/>
</dbReference>
<reference evidence="2 3" key="1">
    <citation type="submission" date="2023-01" db="EMBL/GenBank/DDBJ databases">
        <title>Analysis of 21 Apiospora genomes using comparative genomics revels a genus with tremendous synthesis potential of carbohydrate active enzymes and secondary metabolites.</title>
        <authorList>
            <person name="Sorensen T."/>
        </authorList>
    </citation>
    <scope>NUCLEOTIDE SEQUENCE [LARGE SCALE GENOMIC DNA]</scope>
    <source>
        <strain evidence="2 3">CBS 83171</strain>
    </source>
</reference>
<organism evidence="2 3">
    <name type="scientific">Apiospora saccharicola</name>
    <dbReference type="NCBI Taxonomy" id="335842"/>
    <lineage>
        <taxon>Eukaryota</taxon>
        <taxon>Fungi</taxon>
        <taxon>Dikarya</taxon>
        <taxon>Ascomycota</taxon>
        <taxon>Pezizomycotina</taxon>
        <taxon>Sordariomycetes</taxon>
        <taxon>Xylariomycetidae</taxon>
        <taxon>Amphisphaeriales</taxon>
        <taxon>Apiosporaceae</taxon>
        <taxon>Apiospora</taxon>
    </lineage>
</organism>
<proteinExistence type="predicted"/>
<feature type="compositionally biased region" description="Polar residues" evidence="1">
    <location>
        <begin position="223"/>
        <end position="234"/>
    </location>
</feature>
<accession>A0ABR1ULL3</accession>
<sequence length="263" mass="29453">MGKRIPSSPKPLPRTEGKLHCPQRCSRGAILPCLAARPDAVPPTVAPPCKKEWNLQSKVSYEVLRKIGHPVYLSQCIAGTYSGIRSPTGFNKTVWNEAVQMLKEAYPGWMDEKKLEEFYWCERNFREANERIRDEKDREKRRQDKMVADSNANANANIQRLPAELNAKKGEAQDAHTASPAGPSDNEAPSPETDQADEAKVAEPQAEAVQVPEEPTEEKSTDSSHQGPKTTIQGSRADERDEPRPQMKNHFWGSLRLRVSTKA</sequence>
<protein>
    <submittedName>
        <fullName evidence="2">Uncharacterized protein</fullName>
    </submittedName>
</protein>
<feature type="region of interest" description="Disordered" evidence="1">
    <location>
        <begin position="135"/>
        <end position="263"/>
    </location>
</feature>
<evidence type="ECO:0000256" key="1">
    <source>
        <dbReference type="SAM" id="MobiDB-lite"/>
    </source>
</evidence>
<gene>
    <name evidence="2" type="ORF">PG996_009730</name>
</gene>